<name>A0A8J2V2F5_9PROT</name>
<dbReference type="EMBL" id="BMGH01000001">
    <property type="protein sequence ID" value="GGD00113.1"/>
    <property type="molecule type" value="Genomic_DNA"/>
</dbReference>
<dbReference type="GO" id="GO:0005886">
    <property type="term" value="C:plasma membrane"/>
    <property type="evidence" value="ECO:0007669"/>
    <property type="project" value="UniProtKB-SubCell"/>
</dbReference>
<protein>
    <recommendedName>
        <fullName evidence="1">Type II secretion system protein I</fullName>
        <shortName evidence="1">T2SS minor pseudopilin I</shortName>
    </recommendedName>
</protein>
<dbReference type="InterPro" id="IPR045584">
    <property type="entry name" value="Pilin-like"/>
</dbReference>
<reference evidence="4" key="2">
    <citation type="submission" date="2020-09" db="EMBL/GenBank/DDBJ databases">
        <authorList>
            <person name="Sun Q."/>
            <person name="Zhou Y."/>
        </authorList>
    </citation>
    <scope>NUCLEOTIDE SEQUENCE</scope>
    <source>
        <strain evidence="4">CGMCC 1.12921</strain>
    </source>
</reference>
<keyword evidence="5" id="KW-1185">Reference proteome</keyword>
<dbReference type="GO" id="GO:0015628">
    <property type="term" value="P:protein secretion by the type II secretion system"/>
    <property type="evidence" value="ECO:0007669"/>
    <property type="project" value="UniProtKB-UniRule"/>
</dbReference>
<organism evidence="4 5">
    <name type="scientific">Aquisalinus flavus</name>
    <dbReference type="NCBI Taxonomy" id="1526572"/>
    <lineage>
        <taxon>Bacteria</taxon>
        <taxon>Pseudomonadati</taxon>
        <taxon>Pseudomonadota</taxon>
        <taxon>Alphaproteobacteria</taxon>
        <taxon>Parvularculales</taxon>
        <taxon>Parvularculaceae</taxon>
        <taxon>Aquisalinus</taxon>
    </lineage>
</organism>
<comment type="caution">
    <text evidence="4">The sequence shown here is derived from an EMBL/GenBank/DDBJ whole genome shotgun (WGS) entry which is preliminary data.</text>
</comment>
<comment type="PTM">
    <text evidence="1">Cleaved by prepilin peptidase.</text>
</comment>
<dbReference type="Pfam" id="PF02501">
    <property type="entry name" value="T2SSI"/>
    <property type="match status" value="1"/>
</dbReference>
<dbReference type="NCBIfam" id="TIGR01707">
    <property type="entry name" value="gspI"/>
    <property type="match status" value="1"/>
</dbReference>
<keyword evidence="1" id="KW-0488">Methylation</keyword>
<dbReference type="Gene3D" id="3.30.1300.30">
    <property type="entry name" value="GSPII I/J protein-like"/>
    <property type="match status" value="1"/>
</dbReference>
<dbReference type="SUPFAM" id="SSF54523">
    <property type="entry name" value="Pili subunits"/>
    <property type="match status" value="1"/>
</dbReference>
<feature type="chain" id="PRO_5035179659" description="Type II secretion system protein I" evidence="2">
    <location>
        <begin position="22"/>
        <end position="105"/>
    </location>
</feature>
<feature type="domain" description="Type II secretion system protein GspI C-terminal" evidence="3">
    <location>
        <begin position="26"/>
        <end position="101"/>
    </location>
</feature>
<gene>
    <name evidence="4" type="ORF">GCM10011342_06390</name>
</gene>
<dbReference type="AlphaFoldDB" id="A0A8J2V2F5"/>
<reference evidence="4" key="1">
    <citation type="journal article" date="2014" name="Int. J. Syst. Evol. Microbiol.">
        <title>Complete genome sequence of Corynebacterium casei LMG S-19264T (=DSM 44701T), isolated from a smear-ripened cheese.</title>
        <authorList>
            <consortium name="US DOE Joint Genome Institute (JGI-PGF)"/>
            <person name="Walter F."/>
            <person name="Albersmeier A."/>
            <person name="Kalinowski J."/>
            <person name="Ruckert C."/>
        </authorList>
    </citation>
    <scope>NUCLEOTIDE SEQUENCE</scope>
    <source>
        <strain evidence="4">CGMCC 1.12921</strain>
    </source>
</reference>
<proteinExistence type="inferred from homology"/>
<dbReference type="GO" id="GO:0015627">
    <property type="term" value="C:type II protein secretion system complex"/>
    <property type="evidence" value="ECO:0007669"/>
    <property type="project" value="UniProtKB-UniRule"/>
</dbReference>
<comment type="similarity">
    <text evidence="1">Belongs to the GSP I family.</text>
</comment>
<accession>A0A8J2V2F5</accession>
<evidence type="ECO:0000256" key="2">
    <source>
        <dbReference type="SAM" id="SignalP"/>
    </source>
</evidence>
<evidence type="ECO:0000256" key="1">
    <source>
        <dbReference type="RuleBase" id="RU368030"/>
    </source>
</evidence>
<keyword evidence="2" id="KW-0732">Signal</keyword>
<dbReference type="Proteomes" id="UP000613582">
    <property type="component" value="Unassembled WGS sequence"/>
</dbReference>
<keyword evidence="1" id="KW-1003">Cell membrane</keyword>
<comment type="subcellular location">
    <subcellularLocation>
        <location evidence="1">Cell inner membrane</location>
        <topology evidence="1">Single-pass membrane protein</topology>
    </subcellularLocation>
</comment>
<evidence type="ECO:0000313" key="4">
    <source>
        <dbReference type="EMBL" id="GGD00113.1"/>
    </source>
</evidence>
<keyword evidence="1" id="KW-0472">Membrane</keyword>
<comment type="subunit">
    <text evidence="1">Type II secretion is composed of four main components: the outer membrane complex, the inner membrane complex, the cytoplasmic secretion ATPase and the periplasm-spanning pseudopilus.</text>
</comment>
<evidence type="ECO:0000313" key="5">
    <source>
        <dbReference type="Proteomes" id="UP000613582"/>
    </source>
</evidence>
<keyword evidence="1" id="KW-0997">Cell inner membrane</keyword>
<feature type="signal peptide" evidence="2">
    <location>
        <begin position="1"/>
        <end position="21"/>
    </location>
</feature>
<evidence type="ECO:0000259" key="3">
    <source>
        <dbReference type="Pfam" id="PF02501"/>
    </source>
</evidence>
<dbReference type="InterPro" id="IPR003413">
    <property type="entry name" value="T2SS_GspI_C"/>
</dbReference>
<sequence length="105" mass="10997">MAILSTAIAGALVLMTNQVSAAGDIERRLVAGIVAENVLVEAMASPAPPDLGTETGVEQMGGTDWAWSRVTAETPVESMVRISVDVREEGGEQVIRSLTAFKAVQ</sequence>
<comment type="function">
    <text evidence="1">Component of the type II secretion system required for the energy-dependent secretion of extracellular factors such as proteases and toxins from the periplasm.</text>
</comment>
<dbReference type="InterPro" id="IPR010052">
    <property type="entry name" value="T2SS_protein-GspI"/>
</dbReference>